<keyword evidence="3" id="KW-1185">Reference proteome</keyword>
<comment type="caution">
    <text evidence="2">The sequence shown here is derived from an EMBL/GenBank/DDBJ whole genome shotgun (WGS) entry which is preliminary data.</text>
</comment>
<keyword evidence="1" id="KW-0812">Transmembrane</keyword>
<keyword evidence="1" id="KW-1133">Transmembrane helix</keyword>
<feature type="transmembrane region" description="Helical" evidence="1">
    <location>
        <begin position="12"/>
        <end position="35"/>
    </location>
</feature>
<name>A0A3R8J8Y3_9LACO</name>
<organism evidence="2 3">
    <name type="scientific">Lactiplantibacillus garii</name>
    <dbReference type="NCBI Taxonomy" id="2306423"/>
    <lineage>
        <taxon>Bacteria</taxon>
        <taxon>Bacillati</taxon>
        <taxon>Bacillota</taxon>
        <taxon>Bacilli</taxon>
        <taxon>Lactobacillales</taxon>
        <taxon>Lactobacillaceae</taxon>
        <taxon>Lactiplantibacillus</taxon>
    </lineage>
</organism>
<keyword evidence="1" id="KW-0472">Membrane</keyword>
<proteinExistence type="predicted"/>
<dbReference type="Proteomes" id="UP000283633">
    <property type="component" value="Unassembled WGS sequence"/>
</dbReference>
<evidence type="ECO:0000313" key="3">
    <source>
        <dbReference type="Proteomes" id="UP000283633"/>
    </source>
</evidence>
<dbReference type="OrthoDB" id="2334393at2"/>
<evidence type="ECO:0000256" key="1">
    <source>
        <dbReference type="SAM" id="Phobius"/>
    </source>
</evidence>
<sequence>MYFIDVSFKNLMLSAATGQRLLTVALLGALANVLLTVNDQQLLLNVTLLGLVCWGCAQSRRDHAPERLTLNWWRKVCYWLLLNAIVLWFIATLHVTYLNTGVATGDPAQVNLAAISAAMVSLITGGLLYLFEA</sequence>
<dbReference type="AlphaFoldDB" id="A0A3R8J8Y3"/>
<feature type="transmembrane region" description="Helical" evidence="1">
    <location>
        <begin position="78"/>
        <end position="98"/>
    </location>
</feature>
<protein>
    <submittedName>
        <fullName evidence="2">Uncharacterized protein</fullName>
    </submittedName>
</protein>
<dbReference type="EMBL" id="QWZQ01000006">
    <property type="protein sequence ID" value="RRK11328.1"/>
    <property type="molecule type" value="Genomic_DNA"/>
</dbReference>
<accession>A0A3R8J8Y3</accession>
<feature type="transmembrane region" description="Helical" evidence="1">
    <location>
        <begin position="110"/>
        <end position="131"/>
    </location>
</feature>
<reference evidence="2 3" key="1">
    <citation type="submission" date="2018-08" db="EMBL/GenBank/DDBJ databases">
        <title>Genome Lactobacillus garii FI11369.</title>
        <authorList>
            <person name="Diaz M."/>
            <person name="Narbad A."/>
        </authorList>
    </citation>
    <scope>NUCLEOTIDE SEQUENCE [LARGE SCALE GENOMIC DNA]</scope>
    <source>
        <strain evidence="2 3">FI11369</strain>
    </source>
</reference>
<gene>
    <name evidence="2" type="ORF">D1831_02830</name>
</gene>
<dbReference type="RefSeq" id="WP_125071411.1">
    <property type="nucleotide sequence ID" value="NZ_QWZQ01000006.1"/>
</dbReference>
<evidence type="ECO:0000313" key="2">
    <source>
        <dbReference type="EMBL" id="RRK11328.1"/>
    </source>
</evidence>